<feature type="compositionally biased region" description="Polar residues" evidence="1">
    <location>
        <begin position="36"/>
        <end position="46"/>
    </location>
</feature>
<keyword evidence="3" id="KW-1185">Reference proteome</keyword>
<dbReference type="EMBL" id="JBHFEH010000007">
    <property type="protein sequence ID" value="KAL2056548.1"/>
    <property type="molecule type" value="Genomic_DNA"/>
</dbReference>
<dbReference type="PANTHER" id="PTHR37535">
    <property type="entry name" value="FLUG DOMAIN PROTEIN"/>
    <property type="match status" value="1"/>
</dbReference>
<feature type="compositionally biased region" description="Acidic residues" evidence="1">
    <location>
        <begin position="259"/>
        <end position="278"/>
    </location>
</feature>
<evidence type="ECO:0000313" key="3">
    <source>
        <dbReference type="Proteomes" id="UP001590951"/>
    </source>
</evidence>
<feature type="compositionally biased region" description="Basic residues" evidence="1">
    <location>
        <begin position="22"/>
        <end position="34"/>
    </location>
</feature>
<accession>A0ABR4BFD0</accession>
<comment type="caution">
    <text evidence="2">The sequence shown here is derived from an EMBL/GenBank/DDBJ whole genome shotgun (WGS) entry which is preliminary data.</text>
</comment>
<dbReference type="InterPro" id="IPR021842">
    <property type="entry name" value="DUF3435"/>
</dbReference>
<organism evidence="2 3">
    <name type="scientific">Lepraria finkii</name>
    <dbReference type="NCBI Taxonomy" id="1340010"/>
    <lineage>
        <taxon>Eukaryota</taxon>
        <taxon>Fungi</taxon>
        <taxon>Dikarya</taxon>
        <taxon>Ascomycota</taxon>
        <taxon>Pezizomycotina</taxon>
        <taxon>Lecanoromycetes</taxon>
        <taxon>OSLEUM clade</taxon>
        <taxon>Lecanoromycetidae</taxon>
        <taxon>Lecanorales</taxon>
        <taxon>Lecanorineae</taxon>
        <taxon>Stereocaulaceae</taxon>
        <taxon>Lepraria</taxon>
    </lineage>
</organism>
<reference evidence="2 3" key="1">
    <citation type="submission" date="2024-09" db="EMBL/GenBank/DDBJ databases">
        <title>Rethinking Asexuality: The Enigmatic Case of Functional Sexual Genes in Lepraria (Stereocaulaceae).</title>
        <authorList>
            <person name="Doellman M."/>
            <person name="Sun Y."/>
            <person name="Barcenas-Pena A."/>
            <person name="Lumbsch H.T."/>
            <person name="Grewe F."/>
        </authorList>
    </citation>
    <scope>NUCLEOTIDE SEQUENCE [LARGE SCALE GENOMIC DNA]</scope>
    <source>
        <strain evidence="2 3">Grewe 0041</strain>
    </source>
</reference>
<gene>
    <name evidence="2" type="ORF">ABVK25_002942</name>
</gene>
<sequence length="466" mass="53404">MSAGKVAQARRKNMKRPPSYYKKLRRELKTKGRTAPKQSDNTKKSTASLLKKWNRFCSEIDESPESFIKTANAEDFKTFLQWTLDRYQRIRASESLNNYWRVLNMHILDQSGRELDHSIRRDVTNYKKVLVDEYQLRRLPKKRGVSSVDDLYHILFYHWVYDTTVYRDEQQRSYVATGILMASYFGCRPVSMFDTRIKFEDDADARKPADHPTVAGHPEDHSEDLSDQDDMDWDDEQATLVKPDSDLDHDGDTSACSNDDSDGDTDSDSDSGTDDGVDAGLDDTGSLLWRHITFIIAPHCDPGEPNVLFAKVTITHTKGEDNCPREKIFIVEREDNPLLCLLDHLLSLALHDDVFAAKSLRTVSNIFRAEIPSGRKCLQLKIKRSALDIPVFREPGRAADGYRTSPTKPLRSKTWLRYLTQLGRHSGLENSFTQYCARRGLVNAINNKAPSSVRDQIFDYQLNIVR</sequence>
<protein>
    <recommendedName>
        <fullName evidence="4">Core-binding (CB) domain-containing protein</fullName>
    </recommendedName>
</protein>
<name>A0ABR4BFD0_9LECA</name>
<evidence type="ECO:0000256" key="1">
    <source>
        <dbReference type="SAM" id="MobiDB-lite"/>
    </source>
</evidence>
<feature type="region of interest" description="Disordered" evidence="1">
    <location>
        <begin position="1"/>
        <end position="46"/>
    </location>
</feature>
<evidence type="ECO:0000313" key="2">
    <source>
        <dbReference type="EMBL" id="KAL2056548.1"/>
    </source>
</evidence>
<feature type="region of interest" description="Disordered" evidence="1">
    <location>
        <begin position="204"/>
        <end position="278"/>
    </location>
</feature>
<dbReference type="Proteomes" id="UP001590951">
    <property type="component" value="Unassembled WGS sequence"/>
</dbReference>
<feature type="compositionally biased region" description="Acidic residues" evidence="1">
    <location>
        <begin position="225"/>
        <end position="237"/>
    </location>
</feature>
<dbReference type="Pfam" id="PF11917">
    <property type="entry name" value="DUF3435"/>
    <property type="match status" value="1"/>
</dbReference>
<proteinExistence type="predicted"/>
<feature type="compositionally biased region" description="Basic and acidic residues" evidence="1">
    <location>
        <begin position="243"/>
        <end position="252"/>
    </location>
</feature>
<evidence type="ECO:0008006" key="4">
    <source>
        <dbReference type="Google" id="ProtNLM"/>
    </source>
</evidence>
<dbReference type="PANTHER" id="PTHR37535:SF3">
    <property type="entry name" value="FLUG DOMAIN-CONTAINING PROTEIN"/>
    <property type="match status" value="1"/>
</dbReference>